<dbReference type="SUPFAM" id="SSF52047">
    <property type="entry name" value="RNI-like"/>
    <property type="match status" value="1"/>
</dbReference>
<organism evidence="1 2">
    <name type="scientific">Aspergillus cavernicola</name>
    <dbReference type="NCBI Taxonomy" id="176166"/>
    <lineage>
        <taxon>Eukaryota</taxon>
        <taxon>Fungi</taxon>
        <taxon>Dikarya</taxon>
        <taxon>Ascomycota</taxon>
        <taxon>Pezizomycotina</taxon>
        <taxon>Eurotiomycetes</taxon>
        <taxon>Eurotiomycetidae</taxon>
        <taxon>Eurotiales</taxon>
        <taxon>Aspergillaceae</taxon>
        <taxon>Aspergillus</taxon>
        <taxon>Aspergillus subgen. Nidulantes</taxon>
    </lineage>
</organism>
<sequence length="320" mass="36021">MLSQDLRLCPHVRSLHINGTVHDILGSELKWERNASGLIITPQESIQRWQDILLRLVNCQSFHVYKHFTPVRPSKNLDPCDTITILLSIITAIERPLRDLSILFVPPDCTGGHLIDMSRVDKALLREPKFITTSLEALTFRYSMDTEETVDFVIQFIQHATHLQRLRIDADYGDYSTTIISRLQSTTLRLRELTLETGHVGSSDVLITFLASSKQSLAKVSFACIQLDSGEWASVLQALSKFPSLMEISTHLLGQGRSRIHFPAVMQDPIVDPVLGTKFSYTARKLRQGPRTLMVAYSGHGMDIALQKLAEFATPWRIGG</sequence>
<dbReference type="Proteomes" id="UP001610335">
    <property type="component" value="Unassembled WGS sequence"/>
</dbReference>
<protein>
    <recommendedName>
        <fullName evidence="3">F-box domain-containing protein</fullName>
    </recommendedName>
</protein>
<accession>A0ABR4HAL2</accession>
<proteinExistence type="predicted"/>
<comment type="caution">
    <text evidence="1">The sequence shown here is derived from an EMBL/GenBank/DDBJ whole genome shotgun (WGS) entry which is preliminary data.</text>
</comment>
<name>A0ABR4HAL2_9EURO</name>
<keyword evidence="2" id="KW-1185">Reference proteome</keyword>
<evidence type="ECO:0008006" key="3">
    <source>
        <dbReference type="Google" id="ProtNLM"/>
    </source>
</evidence>
<evidence type="ECO:0000313" key="2">
    <source>
        <dbReference type="Proteomes" id="UP001610335"/>
    </source>
</evidence>
<evidence type="ECO:0000313" key="1">
    <source>
        <dbReference type="EMBL" id="KAL2811812.1"/>
    </source>
</evidence>
<reference evidence="1 2" key="1">
    <citation type="submission" date="2024-07" db="EMBL/GenBank/DDBJ databases">
        <title>Section-level genome sequencing and comparative genomics of Aspergillus sections Usti and Cavernicolus.</title>
        <authorList>
            <consortium name="Lawrence Berkeley National Laboratory"/>
            <person name="Nybo J.L."/>
            <person name="Vesth T.C."/>
            <person name="Theobald S."/>
            <person name="Frisvad J.C."/>
            <person name="Larsen T.O."/>
            <person name="Kjaerboelling I."/>
            <person name="Rothschild-Mancinelli K."/>
            <person name="Lyhne E.K."/>
            <person name="Kogle M.E."/>
            <person name="Barry K."/>
            <person name="Clum A."/>
            <person name="Na H."/>
            <person name="Ledsgaard L."/>
            <person name="Lin J."/>
            <person name="Lipzen A."/>
            <person name="Kuo A."/>
            <person name="Riley R."/>
            <person name="Mondo S."/>
            <person name="LaButti K."/>
            <person name="Haridas S."/>
            <person name="Pangalinan J."/>
            <person name="Salamov A.A."/>
            <person name="Simmons B.A."/>
            <person name="Magnuson J.K."/>
            <person name="Chen J."/>
            <person name="Drula E."/>
            <person name="Henrissat B."/>
            <person name="Wiebenga A."/>
            <person name="Lubbers R.J."/>
            <person name="Gomes A.C."/>
            <person name="Makela M.R."/>
            <person name="Stajich J."/>
            <person name="Grigoriev I.V."/>
            <person name="Mortensen U.H."/>
            <person name="De vries R.P."/>
            <person name="Baker S.E."/>
            <person name="Andersen M.R."/>
        </authorList>
    </citation>
    <scope>NUCLEOTIDE SEQUENCE [LARGE SCALE GENOMIC DNA]</scope>
    <source>
        <strain evidence="1 2">CBS 600.67</strain>
    </source>
</reference>
<dbReference type="EMBL" id="JBFXLS010000221">
    <property type="protein sequence ID" value="KAL2811812.1"/>
    <property type="molecule type" value="Genomic_DNA"/>
</dbReference>
<gene>
    <name evidence="1" type="ORF">BDW59DRAFT_155465</name>
</gene>